<organism evidence="1 2">
    <name type="scientific">Anoxybacteroides tepidamans</name>
    <dbReference type="NCBI Taxonomy" id="265948"/>
    <lineage>
        <taxon>Bacteria</taxon>
        <taxon>Bacillati</taxon>
        <taxon>Bacillota</taxon>
        <taxon>Bacilli</taxon>
        <taxon>Bacillales</taxon>
        <taxon>Anoxybacillaceae</taxon>
        <taxon>Anoxybacteroides</taxon>
    </lineage>
</organism>
<accession>A0A7W8MY69</accession>
<gene>
    <name evidence="1" type="ORF">HNQ34_003523</name>
</gene>
<evidence type="ECO:0000313" key="2">
    <source>
        <dbReference type="Proteomes" id="UP000520011"/>
    </source>
</evidence>
<proteinExistence type="predicted"/>
<protein>
    <submittedName>
        <fullName evidence="1">Uncharacterized protein</fullName>
    </submittedName>
</protein>
<dbReference type="AlphaFoldDB" id="A0A7W8MY69"/>
<evidence type="ECO:0000313" key="1">
    <source>
        <dbReference type="EMBL" id="MBB5326370.1"/>
    </source>
</evidence>
<reference evidence="1 2" key="1">
    <citation type="submission" date="2020-08" db="EMBL/GenBank/DDBJ databases">
        <title>Genomic Encyclopedia of Type Strains, Phase IV (KMG-IV): sequencing the most valuable type-strain genomes for metagenomic binning, comparative biology and taxonomic classification.</title>
        <authorList>
            <person name="Goeker M."/>
        </authorList>
    </citation>
    <scope>NUCLEOTIDE SEQUENCE [LARGE SCALE GENOMIC DNA]</scope>
    <source>
        <strain evidence="1 2">DSM 16325</strain>
    </source>
</reference>
<comment type="caution">
    <text evidence="1">The sequence shown here is derived from an EMBL/GenBank/DDBJ whole genome shotgun (WGS) entry which is preliminary data.</text>
</comment>
<name>A0A7W8MY69_9BACL</name>
<keyword evidence="2" id="KW-1185">Reference proteome</keyword>
<dbReference type="EMBL" id="JACHEP010000040">
    <property type="protein sequence ID" value="MBB5326370.1"/>
    <property type="molecule type" value="Genomic_DNA"/>
</dbReference>
<sequence>MKITREMIEKSYEYAKKVYHKQIDKTSAANNLYKEVGMHQGSASHYIGAFCSMMQGEKYTRTINTEATRYYLENIHKDYGVEQLRIALKAVNQHIDYYGKLGKGKLRSIEKLLNEYKTQLGTRGAR</sequence>
<dbReference type="Proteomes" id="UP000520011">
    <property type="component" value="Unassembled WGS sequence"/>
</dbReference>
<dbReference type="RefSeq" id="WP_183256511.1">
    <property type="nucleotide sequence ID" value="NZ_JACHEP010000040.1"/>
</dbReference>